<dbReference type="OrthoDB" id="3267074at2759"/>
<sequence>GMSRGRMSALIQIRTGHAPLREHLNKLDEKVDRKCRNCRWGVTETVKHFMLDCPAWRGQRDKMRREGRVGLRELKKTLGTKNGLTAAIRFIERTGRLKEITGR</sequence>
<organism evidence="1 2">
    <name type="scientific">Coprinopsis marcescibilis</name>
    <name type="common">Agaric fungus</name>
    <name type="synonym">Psathyrella marcescibilis</name>
    <dbReference type="NCBI Taxonomy" id="230819"/>
    <lineage>
        <taxon>Eukaryota</taxon>
        <taxon>Fungi</taxon>
        <taxon>Dikarya</taxon>
        <taxon>Basidiomycota</taxon>
        <taxon>Agaricomycotina</taxon>
        <taxon>Agaricomycetes</taxon>
        <taxon>Agaricomycetidae</taxon>
        <taxon>Agaricales</taxon>
        <taxon>Agaricineae</taxon>
        <taxon>Psathyrellaceae</taxon>
        <taxon>Coprinopsis</taxon>
    </lineage>
</organism>
<dbReference type="Proteomes" id="UP000307440">
    <property type="component" value="Unassembled WGS sequence"/>
</dbReference>
<dbReference type="EMBL" id="ML210723">
    <property type="protein sequence ID" value="TFK16598.1"/>
    <property type="molecule type" value="Genomic_DNA"/>
</dbReference>
<name>A0A5C3K9J6_COPMA</name>
<reference evidence="1 2" key="1">
    <citation type="journal article" date="2019" name="Nat. Ecol. Evol.">
        <title>Megaphylogeny resolves global patterns of mushroom evolution.</title>
        <authorList>
            <person name="Varga T."/>
            <person name="Krizsan K."/>
            <person name="Foldi C."/>
            <person name="Dima B."/>
            <person name="Sanchez-Garcia M."/>
            <person name="Sanchez-Ramirez S."/>
            <person name="Szollosi G.J."/>
            <person name="Szarkandi J.G."/>
            <person name="Papp V."/>
            <person name="Albert L."/>
            <person name="Andreopoulos W."/>
            <person name="Angelini C."/>
            <person name="Antonin V."/>
            <person name="Barry K.W."/>
            <person name="Bougher N.L."/>
            <person name="Buchanan P."/>
            <person name="Buyck B."/>
            <person name="Bense V."/>
            <person name="Catcheside P."/>
            <person name="Chovatia M."/>
            <person name="Cooper J."/>
            <person name="Damon W."/>
            <person name="Desjardin D."/>
            <person name="Finy P."/>
            <person name="Geml J."/>
            <person name="Haridas S."/>
            <person name="Hughes K."/>
            <person name="Justo A."/>
            <person name="Karasinski D."/>
            <person name="Kautmanova I."/>
            <person name="Kiss B."/>
            <person name="Kocsube S."/>
            <person name="Kotiranta H."/>
            <person name="LaButti K.M."/>
            <person name="Lechner B.E."/>
            <person name="Liimatainen K."/>
            <person name="Lipzen A."/>
            <person name="Lukacs Z."/>
            <person name="Mihaltcheva S."/>
            <person name="Morgado L.N."/>
            <person name="Niskanen T."/>
            <person name="Noordeloos M.E."/>
            <person name="Ohm R.A."/>
            <person name="Ortiz-Santana B."/>
            <person name="Ovrebo C."/>
            <person name="Racz N."/>
            <person name="Riley R."/>
            <person name="Savchenko A."/>
            <person name="Shiryaev A."/>
            <person name="Soop K."/>
            <person name="Spirin V."/>
            <person name="Szebenyi C."/>
            <person name="Tomsovsky M."/>
            <person name="Tulloss R.E."/>
            <person name="Uehling J."/>
            <person name="Grigoriev I.V."/>
            <person name="Vagvolgyi C."/>
            <person name="Papp T."/>
            <person name="Martin F.M."/>
            <person name="Miettinen O."/>
            <person name="Hibbett D.S."/>
            <person name="Nagy L.G."/>
        </authorList>
    </citation>
    <scope>NUCLEOTIDE SEQUENCE [LARGE SCALE GENOMIC DNA]</scope>
    <source>
        <strain evidence="1 2">CBS 121175</strain>
    </source>
</reference>
<dbReference type="STRING" id="230819.A0A5C3K9J6"/>
<keyword evidence="2" id="KW-1185">Reference proteome</keyword>
<evidence type="ECO:0008006" key="3">
    <source>
        <dbReference type="Google" id="ProtNLM"/>
    </source>
</evidence>
<feature type="non-terminal residue" evidence="1">
    <location>
        <position position="1"/>
    </location>
</feature>
<protein>
    <recommendedName>
        <fullName evidence="3">Reverse transcriptase zinc-binding domain-containing protein</fullName>
    </recommendedName>
</protein>
<dbReference type="AlphaFoldDB" id="A0A5C3K9J6"/>
<proteinExistence type="predicted"/>
<accession>A0A5C3K9J6</accession>
<gene>
    <name evidence="1" type="ORF">FA15DRAFT_546752</name>
</gene>
<feature type="non-terminal residue" evidence="1">
    <location>
        <position position="103"/>
    </location>
</feature>
<evidence type="ECO:0000313" key="2">
    <source>
        <dbReference type="Proteomes" id="UP000307440"/>
    </source>
</evidence>
<evidence type="ECO:0000313" key="1">
    <source>
        <dbReference type="EMBL" id="TFK16598.1"/>
    </source>
</evidence>